<name>A0A8D5JZ73_9PROT</name>
<evidence type="ECO:0000313" key="2">
    <source>
        <dbReference type="EMBL" id="BCM25392.1"/>
    </source>
</evidence>
<protein>
    <submittedName>
        <fullName evidence="2">DUF58 domain-containing protein</fullName>
    </submittedName>
</protein>
<dbReference type="PANTHER" id="PTHR33608">
    <property type="entry name" value="BLL2464 PROTEIN"/>
    <property type="match status" value="1"/>
</dbReference>
<proteinExistence type="predicted"/>
<gene>
    <name evidence="2" type="ORF">ZMTM_16510</name>
</gene>
<dbReference type="InterPro" id="IPR002881">
    <property type="entry name" value="DUF58"/>
</dbReference>
<dbReference type="Proteomes" id="UP000826722">
    <property type="component" value="Chromosome"/>
</dbReference>
<dbReference type="InterPro" id="IPR036465">
    <property type="entry name" value="vWFA_dom_sf"/>
</dbReference>
<dbReference type="AlphaFoldDB" id="A0A8D5JZ73"/>
<sequence>MMVNSLAKEFTYQIGWRSKGRHPGRHASVQRGLGMDFVGHAPLISYPDPRRIDLRLTLRDPFEQVFVRIFNQRSSTPIFVACDLSGSMGFLGEHHKLHIAAEITASAAYSASRASDPFSFIGFDNQVREDWISHASTRVQGAYELAERLKDYRPEQVAGEGILGVSAHLSRERALVFLVSDFHMPLDVLEEAINSMQRHHIVPIVLWDAAEYKKLPEFGITHVMDSETGERRSLFLRGDMHARIQASFAERREALYQLFMRYDFPPFFVEDGFDANSLTEYFYQFLGA</sequence>
<feature type="domain" description="DUF58" evidence="1">
    <location>
        <begin position="49"/>
        <end position="248"/>
    </location>
</feature>
<organism evidence="2 3">
    <name type="scientific">Methyloradius palustris</name>
    <dbReference type="NCBI Taxonomy" id="2778876"/>
    <lineage>
        <taxon>Bacteria</taxon>
        <taxon>Pseudomonadati</taxon>
        <taxon>Pseudomonadota</taxon>
        <taxon>Betaproteobacteria</taxon>
        <taxon>Nitrosomonadales</taxon>
        <taxon>Methylophilaceae</taxon>
        <taxon>Methyloradius</taxon>
    </lineage>
</organism>
<reference evidence="2" key="1">
    <citation type="journal article" date="2021" name="Arch. Microbiol.">
        <title>Methyloradius palustris gen. nov., sp. nov., a methanol-oxidizing bacterium isolated from snow.</title>
        <authorList>
            <person name="Miyadera T."/>
            <person name="Kojima H."/>
            <person name="Fukui M."/>
        </authorList>
    </citation>
    <scope>NUCLEOTIDE SEQUENCE</scope>
    <source>
        <strain evidence="2">Zm11</strain>
    </source>
</reference>
<evidence type="ECO:0000313" key="3">
    <source>
        <dbReference type="Proteomes" id="UP000826722"/>
    </source>
</evidence>
<dbReference type="EMBL" id="AP024110">
    <property type="protein sequence ID" value="BCM25392.1"/>
    <property type="molecule type" value="Genomic_DNA"/>
</dbReference>
<evidence type="ECO:0000259" key="1">
    <source>
        <dbReference type="Pfam" id="PF01882"/>
    </source>
</evidence>
<accession>A0A8D5JZ73</accession>
<keyword evidence="3" id="KW-1185">Reference proteome</keyword>
<dbReference type="PANTHER" id="PTHR33608:SF6">
    <property type="entry name" value="BLL2464 PROTEIN"/>
    <property type="match status" value="1"/>
</dbReference>
<dbReference type="SUPFAM" id="SSF53300">
    <property type="entry name" value="vWA-like"/>
    <property type="match status" value="1"/>
</dbReference>
<dbReference type="Pfam" id="PF01882">
    <property type="entry name" value="DUF58"/>
    <property type="match status" value="1"/>
</dbReference>
<dbReference type="KEGG" id="mpau:ZMTM_16510"/>